<dbReference type="InterPro" id="IPR035906">
    <property type="entry name" value="MetI-like_sf"/>
</dbReference>
<evidence type="ECO:0000259" key="6">
    <source>
        <dbReference type="PROSITE" id="PS50928"/>
    </source>
</evidence>
<keyword evidence="4 5" id="KW-0472">Membrane</keyword>
<comment type="caution">
    <text evidence="7">The sequence shown here is derived from an EMBL/GenBank/DDBJ whole genome shotgun (WGS) entry which is preliminary data.</text>
</comment>
<dbReference type="Pfam" id="PF12911">
    <property type="entry name" value="OppC_N"/>
    <property type="match status" value="1"/>
</dbReference>
<keyword evidence="2 5" id="KW-0812">Transmembrane</keyword>
<dbReference type="GO" id="GO:0005886">
    <property type="term" value="C:plasma membrane"/>
    <property type="evidence" value="ECO:0007669"/>
    <property type="project" value="UniProtKB-SubCell"/>
</dbReference>
<dbReference type="PANTHER" id="PTHR43839">
    <property type="entry name" value="OPPC IN A BINDING PROTEIN-DEPENDENT TRANSPORT SYSTEM"/>
    <property type="match status" value="1"/>
</dbReference>
<protein>
    <submittedName>
        <fullName evidence="7">Peptide ABC transporter permease</fullName>
    </submittedName>
</protein>
<evidence type="ECO:0000256" key="5">
    <source>
        <dbReference type="RuleBase" id="RU363032"/>
    </source>
</evidence>
<keyword evidence="8" id="KW-1185">Reference proteome</keyword>
<feature type="transmembrane region" description="Helical" evidence="5">
    <location>
        <begin position="43"/>
        <end position="65"/>
    </location>
</feature>
<dbReference type="CDD" id="cd06261">
    <property type="entry name" value="TM_PBP2"/>
    <property type="match status" value="1"/>
</dbReference>
<dbReference type="GO" id="GO:0055085">
    <property type="term" value="P:transmembrane transport"/>
    <property type="evidence" value="ECO:0007669"/>
    <property type="project" value="InterPro"/>
</dbReference>
<dbReference type="Gene3D" id="1.10.3720.10">
    <property type="entry name" value="MetI-like"/>
    <property type="match status" value="1"/>
</dbReference>
<comment type="subcellular location">
    <subcellularLocation>
        <location evidence="5">Cell membrane</location>
        <topology evidence="5">Multi-pass membrane protein</topology>
    </subcellularLocation>
    <subcellularLocation>
        <location evidence="1">Membrane</location>
        <topology evidence="1">Multi-pass membrane protein</topology>
    </subcellularLocation>
</comment>
<evidence type="ECO:0000256" key="4">
    <source>
        <dbReference type="ARBA" id="ARBA00023136"/>
    </source>
</evidence>
<sequence>MSVQTTLATESITDSEPAQTAADEVAVARQWRLVWRAFLRHRLAVVGLVVMVIIYLVAIFAEFVAPYSATQFNSDYPYAPPQRIHLIDHSADGTHVGLFVYGYKAKLDPETLKSTFTVDTSNRIPLTLFAHSTQPYRMWGLFNAHLHLIGPKDGHTQVYLLGADHNGRDLLSRLIYGTRISMSVGLIGVGLAFVLGLVLGGVSGYFGGRTDTLIQRVVEFFMSLPTLPLWMGLAAALPSSWGSLRRYFAITIILAIMAWTGLARVTRGRFLSLREEQFVTAARLDGNRSGRVIFRHMLPSFTSYLIASLTLSVPGMILAETSLSFLGLGLQEPVVSWGVLLEDAQNIRVVATAPWLMLPGVAVVIAVLALNFVGDGLRDAADPYKR</sequence>
<proteinExistence type="inferred from homology"/>
<dbReference type="InterPro" id="IPR025966">
    <property type="entry name" value="OppC_N"/>
</dbReference>
<dbReference type="InterPro" id="IPR000515">
    <property type="entry name" value="MetI-like"/>
</dbReference>
<name>A0A917SDZ4_9ACTN</name>
<dbReference type="SUPFAM" id="SSF161098">
    <property type="entry name" value="MetI-like"/>
    <property type="match status" value="1"/>
</dbReference>
<feature type="transmembrane region" description="Helical" evidence="5">
    <location>
        <begin position="301"/>
        <end position="319"/>
    </location>
</feature>
<evidence type="ECO:0000256" key="1">
    <source>
        <dbReference type="ARBA" id="ARBA00004141"/>
    </source>
</evidence>
<evidence type="ECO:0000313" key="8">
    <source>
        <dbReference type="Proteomes" id="UP000613840"/>
    </source>
</evidence>
<dbReference type="EMBL" id="BMMZ01000009">
    <property type="protein sequence ID" value="GGL72505.1"/>
    <property type="molecule type" value="Genomic_DNA"/>
</dbReference>
<keyword evidence="3 5" id="KW-1133">Transmembrane helix</keyword>
<evidence type="ECO:0000313" key="7">
    <source>
        <dbReference type="EMBL" id="GGL72505.1"/>
    </source>
</evidence>
<organism evidence="7 8">
    <name type="scientific">Microlunatus endophyticus</name>
    <dbReference type="NCBI Taxonomy" id="1716077"/>
    <lineage>
        <taxon>Bacteria</taxon>
        <taxon>Bacillati</taxon>
        <taxon>Actinomycetota</taxon>
        <taxon>Actinomycetes</taxon>
        <taxon>Propionibacteriales</taxon>
        <taxon>Propionibacteriaceae</taxon>
        <taxon>Microlunatus</taxon>
    </lineage>
</organism>
<feature type="domain" description="ABC transmembrane type-1" evidence="6">
    <location>
        <begin position="178"/>
        <end position="374"/>
    </location>
</feature>
<feature type="transmembrane region" description="Helical" evidence="5">
    <location>
        <begin position="355"/>
        <end position="377"/>
    </location>
</feature>
<feature type="transmembrane region" description="Helical" evidence="5">
    <location>
        <begin position="180"/>
        <end position="208"/>
    </location>
</feature>
<feature type="transmembrane region" description="Helical" evidence="5">
    <location>
        <begin position="247"/>
        <end position="265"/>
    </location>
</feature>
<dbReference type="AlphaFoldDB" id="A0A917SDZ4"/>
<keyword evidence="5" id="KW-0813">Transport</keyword>
<gene>
    <name evidence="7" type="ORF">GCM10011575_33480</name>
</gene>
<dbReference type="PROSITE" id="PS50928">
    <property type="entry name" value="ABC_TM1"/>
    <property type="match status" value="1"/>
</dbReference>
<dbReference type="Pfam" id="PF00528">
    <property type="entry name" value="BPD_transp_1"/>
    <property type="match status" value="1"/>
</dbReference>
<comment type="similarity">
    <text evidence="5">Belongs to the binding-protein-dependent transport system permease family.</text>
</comment>
<evidence type="ECO:0000256" key="2">
    <source>
        <dbReference type="ARBA" id="ARBA00022692"/>
    </source>
</evidence>
<dbReference type="Proteomes" id="UP000613840">
    <property type="component" value="Unassembled WGS sequence"/>
</dbReference>
<accession>A0A917SDZ4</accession>
<dbReference type="PANTHER" id="PTHR43839:SF3">
    <property type="entry name" value="OLIGOPEPTIDE ABC TRANSPORTER, PERMEASE PROTEIN"/>
    <property type="match status" value="1"/>
</dbReference>
<feature type="transmembrane region" description="Helical" evidence="5">
    <location>
        <begin position="220"/>
        <end position="241"/>
    </location>
</feature>
<dbReference type="RefSeq" id="WP_188896527.1">
    <property type="nucleotide sequence ID" value="NZ_BMMZ01000009.1"/>
</dbReference>
<reference evidence="7" key="1">
    <citation type="journal article" date="2014" name="Int. J. Syst. Evol. Microbiol.">
        <title>Complete genome sequence of Corynebacterium casei LMG S-19264T (=DSM 44701T), isolated from a smear-ripened cheese.</title>
        <authorList>
            <consortium name="US DOE Joint Genome Institute (JGI-PGF)"/>
            <person name="Walter F."/>
            <person name="Albersmeier A."/>
            <person name="Kalinowski J."/>
            <person name="Ruckert C."/>
        </authorList>
    </citation>
    <scope>NUCLEOTIDE SEQUENCE</scope>
    <source>
        <strain evidence="7">CGMCC 4.7306</strain>
    </source>
</reference>
<reference evidence="7" key="2">
    <citation type="submission" date="2020-09" db="EMBL/GenBank/DDBJ databases">
        <authorList>
            <person name="Sun Q."/>
            <person name="Zhou Y."/>
        </authorList>
    </citation>
    <scope>NUCLEOTIDE SEQUENCE</scope>
    <source>
        <strain evidence="7">CGMCC 4.7306</strain>
    </source>
</reference>
<evidence type="ECO:0000256" key="3">
    <source>
        <dbReference type="ARBA" id="ARBA00022989"/>
    </source>
</evidence>